<feature type="active site" description="Proton acceptor" evidence="7">
    <location>
        <position position="235"/>
    </location>
</feature>
<dbReference type="PANTHER" id="PTHR20919">
    <property type="entry name" value="HOMOSERINE O-SUCCINYLTRANSFERASE"/>
    <property type="match status" value="1"/>
</dbReference>
<feature type="active site" evidence="7">
    <location>
        <position position="237"/>
    </location>
</feature>
<dbReference type="RefSeq" id="WP_172241907.1">
    <property type="nucleotide sequence ID" value="NZ_BMDD01000005.1"/>
</dbReference>
<feature type="site" description="Important for acyl-CoA specificity" evidence="7">
    <location>
        <position position="111"/>
    </location>
</feature>
<comment type="similarity">
    <text evidence="7">Belongs to the MetA family.</text>
</comment>
<feature type="binding site" evidence="7">
    <location>
        <position position="163"/>
    </location>
    <ligand>
        <name>substrate</name>
    </ligand>
</feature>
<feature type="binding site" evidence="7">
    <location>
        <position position="192"/>
    </location>
    <ligand>
        <name>substrate</name>
    </ligand>
</feature>
<keyword evidence="2 7" id="KW-0028">Amino-acid biosynthesis</keyword>
<keyword evidence="1 7" id="KW-0963">Cytoplasm</keyword>
<comment type="function">
    <text evidence="7">Transfers an acetyl group from acetyl-CoA to L-homoserine, forming acetyl-L-homoserine.</text>
</comment>
<protein>
    <recommendedName>
        <fullName evidence="7">Homoserine O-acetyltransferase</fullName>
        <shortName evidence="7">HAT</shortName>
        <ecNumber evidence="7">2.3.1.31</ecNumber>
    </recommendedName>
    <alternativeName>
        <fullName evidence="7">Homoserine transacetylase</fullName>
        <shortName evidence="7">HTA</shortName>
    </alternativeName>
</protein>
<dbReference type="Proteomes" id="UP000605427">
    <property type="component" value="Unassembled WGS sequence"/>
</dbReference>
<dbReference type="EMBL" id="BMDD01000005">
    <property type="protein sequence ID" value="GGH85227.1"/>
    <property type="molecule type" value="Genomic_DNA"/>
</dbReference>
<evidence type="ECO:0000313" key="9">
    <source>
        <dbReference type="Proteomes" id="UP000605427"/>
    </source>
</evidence>
<dbReference type="NCBIfam" id="TIGR01001">
    <property type="entry name" value="metA"/>
    <property type="match status" value="1"/>
</dbReference>
<proteinExistence type="inferred from homology"/>
<dbReference type="EC" id="2.3.1.31" evidence="7"/>
<comment type="pathway">
    <text evidence="7">Amino-acid biosynthesis; L-methionine biosynthesis via de novo pathway; O-acetyl-L-homoserine from L-homoserine: step 1/1.</text>
</comment>
<evidence type="ECO:0000256" key="3">
    <source>
        <dbReference type="ARBA" id="ARBA00022679"/>
    </source>
</evidence>
<dbReference type="InterPro" id="IPR029062">
    <property type="entry name" value="Class_I_gatase-like"/>
</dbReference>
<sequence length="317" mass="36575">MPIKVPDNLPAMEVLLKENIFVMDESRAYSQDIRPLRIAILNLMPTKETTETQLLRLIGNTPLQVDVALLYPSSHTSKNTSEEYLNTFYKTFDEIKHLRFDGMIITGAPVEQLEFEQVSYWEEIRQIFEWTKKNVTSTMHICWASQAGLYHHFGVSKIPLAEKCFGVFPHTMNKTNVQLLRGFDESFYVPHSRHTDVQREDILRSEELEILAESEEAGVYLVATKDGKQIFATGHSEYDPLSLKWEYDRDVAKGLDVAVPKNYFPGDDPTKKPLSSWRAHANLLFSNWLNYYVYQETPFDQVDQSKEAEFSDYGAGI</sequence>
<accession>A0ABQ2A6N4</accession>
<dbReference type="PIRSF" id="PIRSF000450">
    <property type="entry name" value="H_ser_succinyltr"/>
    <property type="match status" value="1"/>
</dbReference>
<evidence type="ECO:0000256" key="4">
    <source>
        <dbReference type="ARBA" id="ARBA00023167"/>
    </source>
</evidence>
<dbReference type="Gene3D" id="3.40.50.880">
    <property type="match status" value="1"/>
</dbReference>
<comment type="caution">
    <text evidence="8">The sequence shown here is derived from an EMBL/GenBank/DDBJ whole genome shotgun (WGS) entry which is preliminary data.</text>
</comment>
<feature type="binding site" evidence="7">
    <location>
        <position position="249"/>
    </location>
    <ligand>
        <name>substrate</name>
    </ligand>
</feature>
<evidence type="ECO:0000313" key="8">
    <source>
        <dbReference type="EMBL" id="GGH85227.1"/>
    </source>
</evidence>
<keyword evidence="9" id="KW-1185">Reference proteome</keyword>
<evidence type="ECO:0000256" key="7">
    <source>
        <dbReference type="HAMAP-Rule" id="MF_00295"/>
    </source>
</evidence>
<dbReference type="InterPro" id="IPR005697">
    <property type="entry name" value="HST_MetA"/>
</dbReference>
<comment type="catalytic activity">
    <reaction evidence="6 7">
        <text>L-homoserine + acetyl-CoA = O-acetyl-L-homoserine + CoA</text>
        <dbReference type="Rhea" id="RHEA:13701"/>
        <dbReference type="ChEBI" id="CHEBI:57287"/>
        <dbReference type="ChEBI" id="CHEBI:57288"/>
        <dbReference type="ChEBI" id="CHEBI:57476"/>
        <dbReference type="ChEBI" id="CHEBI:57716"/>
        <dbReference type="EC" id="2.3.1.31"/>
    </reaction>
</comment>
<dbReference type="InterPro" id="IPR033752">
    <property type="entry name" value="MetA_family"/>
</dbReference>
<dbReference type="CDD" id="cd03131">
    <property type="entry name" value="GATase1_HTS"/>
    <property type="match status" value="1"/>
</dbReference>
<comment type="caution">
    <text evidence="7">Lacks conserved residue(s) required for the propagation of feature annotation.</text>
</comment>
<gene>
    <name evidence="7" type="primary">metAA</name>
    <name evidence="8" type="ORF">GCM10007362_42160</name>
</gene>
<dbReference type="HAMAP" id="MF_00295">
    <property type="entry name" value="MetA_acyltransf"/>
    <property type="match status" value="1"/>
</dbReference>
<keyword evidence="5 7" id="KW-0012">Acyltransferase</keyword>
<dbReference type="Pfam" id="PF04204">
    <property type="entry name" value="HTS"/>
    <property type="match status" value="1"/>
</dbReference>
<evidence type="ECO:0000256" key="1">
    <source>
        <dbReference type="ARBA" id="ARBA00022490"/>
    </source>
</evidence>
<comment type="subcellular location">
    <subcellularLocation>
        <location evidence="7">Cytoplasm</location>
    </subcellularLocation>
</comment>
<keyword evidence="3 7" id="KW-0808">Transferase</keyword>
<feature type="site" description="Important for substrate specificity" evidence="7">
    <location>
        <position position="192"/>
    </location>
</feature>
<keyword evidence="4 7" id="KW-0486">Methionine biosynthesis</keyword>
<organism evidence="8 9">
    <name type="scientific">Saccharibacillus endophyticus</name>
    <dbReference type="NCBI Taxonomy" id="2060666"/>
    <lineage>
        <taxon>Bacteria</taxon>
        <taxon>Bacillati</taxon>
        <taxon>Bacillota</taxon>
        <taxon>Bacilli</taxon>
        <taxon>Bacillales</taxon>
        <taxon>Paenibacillaceae</taxon>
        <taxon>Saccharibacillus</taxon>
    </lineage>
</organism>
<evidence type="ECO:0000256" key="5">
    <source>
        <dbReference type="ARBA" id="ARBA00023315"/>
    </source>
</evidence>
<dbReference type="PANTHER" id="PTHR20919:SF0">
    <property type="entry name" value="HOMOSERINE O-SUCCINYLTRANSFERASE"/>
    <property type="match status" value="1"/>
</dbReference>
<evidence type="ECO:0000256" key="2">
    <source>
        <dbReference type="ARBA" id="ARBA00022605"/>
    </source>
</evidence>
<reference evidence="9" key="1">
    <citation type="journal article" date="2019" name="Int. J. Syst. Evol. Microbiol.">
        <title>The Global Catalogue of Microorganisms (GCM) 10K type strain sequencing project: providing services to taxonomists for standard genome sequencing and annotation.</title>
        <authorList>
            <consortium name="The Broad Institute Genomics Platform"/>
            <consortium name="The Broad Institute Genome Sequencing Center for Infectious Disease"/>
            <person name="Wu L."/>
            <person name="Ma J."/>
        </authorList>
    </citation>
    <scope>NUCLEOTIDE SEQUENCE [LARGE SCALE GENOMIC DNA]</scope>
    <source>
        <strain evidence="9">CCM 8702</strain>
    </source>
</reference>
<dbReference type="SUPFAM" id="SSF52317">
    <property type="entry name" value="Class I glutamine amidotransferase-like"/>
    <property type="match status" value="1"/>
</dbReference>
<feature type="active site" description="Acyl-thioester intermediate" evidence="7">
    <location>
        <position position="142"/>
    </location>
</feature>
<name>A0ABQ2A6N4_9BACL</name>
<evidence type="ECO:0000256" key="6">
    <source>
        <dbReference type="ARBA" id="ARBA00049043"/>
    </source>
</evidence>